<accession>A0A833T1S2</accession>
<gene>
    <name evidence="1" type="ORF">GN244_ATG10514</name>
    <name evidence="2" type="ORF">GN958_ATG08336</name>
</gene>
<sequence length="73" mass="8167">MDLELDHIDDGISFIDSISIDRESDSDSDLGLDEKVCSDSDENSLKNATVVLFVAATTKLNIRETFYARQRIV</sequence>
<organism evidence="1 3">
    <name type="scientific">Phytophthora infestans</name>
    <name type="common">Potato late blight agent</name>
    <name type="synonym">Botrytis infestans</name>
    <dbReference type="NCBI Taxonomy" id="4787"/>
    <lineage>
        <taxon>Eukaryota</taxon>
        <taxon>Sar</taxon>
        <taxon>Stramenopiles</taxon>
        <taxon>Oomycota</taxon>
        <taxon>Peronosporomycetes</taxon>
        <taxon>Peronosporales</taxon>
        <taxon>Peronosporaceae</taxon>
        <taxon>Phytophthora</taxon>
    </lineage>
</organism>
<dbReference type="EMBL" id="JAACNO010001189">
    <property type="protein sequence ID" value="KAF4142462.1"/>
    <property type="molecule type" value="Genomic_DNA"/>
</dbReference>
<evidence type="ECO:0000313" key="1">
    <source>
        <dbReference type="EMBL" id="KAF4037470.1"/>
    </source>
</evidence>
<dbReference type="EMBL" id="WSZM01000239">
    <property type="protein sequence ID" value="KAF4037470.1"/>
    <property type="molecule type" value="Genomic_DNA"/>
</dbReference>
<evidence type="ECO:0000313" key="2">
    <source>
        <dbReference type="EMBL" id="KAF4142462.1"/>
    </source>
</evidence>
<keyword evidence="3" id="KW-1185">Reference proteome</keyword>
<dbReference type="Proteomes" id="UP000602510">
    <property type="component" value="Unassembled WGS sequence"/>
</dbReference>
<comment type="caution">
    <text evidence="1">The sequence shown here is derived from an EMBL/GenBank/DDBJ whole genome shotgun (WGS) entry which is preliminary data.</text>
</comment>
<proteinExistence type="predicted"/>
<dbReference type="Proteomes" id="UP000704712">
    <property type="component" value="Unassembled WGS sequence"/>
</dbReference>
<name>A0A833T1S2_PHYIN</name>
<protein>
    <submittedName>
        <fullName evidence="1">Uncharacterized protein</fullName>
    </submittedName>
</protein>
<evidence type="ECO:0000313" key="3">
    <source>
        <dbReference type="Proteomes" id="UP000602510"/>
    </source>
</evidence>
<reference evidence="1" key="1">
    <citation type="submission" date="2020-04" db="EMBL/GenBank/DDBJ databases">
        <title>Hybrid Assembly of Korean Phytophthora infestans isolates.</title>
        <authorList>
            <person name="Prokchorchik M."/>
            <person name="Lee Y."/>
            <person name="Seo J."/>
            <person name="Cho J.-H."/>
            <person name="Park Y.-E."/>
            <person name="Jang D.-C."/>
            <person name="Im J.-S."/>
            <person name="Choi J.-G."/>
            <person name="Park H.-J."/>
            <person name="Lee G.-B."/>
            <person name="Lee Y.-G."/>
            <person name="Hong S.-Y."/>
            <person name="Cho K."/>
            <person name="Sohn K.H."/>
        </authorList>
    </citation>
    <scope>NUCLEOTIDE SEQUENCE</scope>
    <source>
        <strain evidence="1">KR_1_A1</strain>
        <strain evidence="2">KR_2_A2</strain>
    </source>
</reference>
<dbReference type="AlphaFoldDB" id="A0A833T1S2"/>